<evidence type="ECO:0000256" key="1">
    <source>
        <dbReference type="SAM" id="SignalP"/>
    </source>
</evidence>
<dbReference type="Gene3D" id="3.10.105.10">
    <property type="entry name" value="Dipeptide-binding Protein, Domain 3"/>
    <property type="match status" value="1"/>
</dbReference>
<sequence>MPLTRLFCGLLIGLLPLTNAFAQETPALQTRVDNAGLRPIAQRLPAKPEVIVTLADAQYGGTLRSGLLADGDQNGILRFVAQGLLRWDAKFERVIPNIAESWQSNADATLFTFRLRAGMRWSDGTPFTADDIVFAINDVLGNRDVFRTLPDRYQAGGERMRAEKLDAQTVRIHFAAGARSFPEELAGPYGHHPVLYPKHYCGQFHADINPQAAELATQAGLANWPALLRQRCSDYETRWSNPDKPTLDPWVITQPYVFPPNKDKTAPVLLTRNPYYWQVDTAGRQLPYIDTLHFDLFSSPQALIDAAATGRFDLQIRGMTGVQATRQLTPLIASGSHAWLRLPDVNASAVGLYLNHSTLNLPLRLRFASRQFKAALSQAINRQAIADKLFDGKVQPWQVGPPEGHRLYNATLAHQFSNYDPASANRLLDELGGTYHDEAGYRLLRNQRLRLRAIVNMQPPVMVEALKLIQADWAAIGVELQIDAVERTQNFERAFRNDYDISVDVASGGIDPTQNPRAYLAIHPSDSRQSLPWTRWYNSQGKQGEEPSTAMQARYALWDRWKAAPDEATADALFRDILAIAAEEFEVIGTVTSPAQTGIRSARLRGVPDSMPGAWIWPTPGPSLPQQYFLKP</sequence>
<evidence type="ECO:0000313" key="3">
    <source>
        <dbReference type="EMBL" id="GAA5162434.1"/>
    </source>
</evidence>
<feature type="signal peptide" evidence="1">
    <location>
        <begin position="1"/>
        <end position="22"/>
    </location>
</feature>
<dbReference type="RefSeq" id="WP_345532079.1">
    <property type="nucleotide sequence ID" value="NZ_BAABLD010000007.1"/>
</dbReference>
<feature type="chain" id="PRO_5046416954" evidence="1">
    <location>
        <begin position="23"/>
        <end position="632"/>
    </location>
</feature>
<dbReference type="Proteomes" id="UP001500547">
    <property type="component" value="Unassembled WGS sequence"/>
</dbReference>
<gene>
    <name evidence="3" type="ORF">GCM10025770_13100</name>
</gene>
<dbReference type="Pfam" id="PF00496">
    <property type="entry name" value="SBP_bac_5"/>
    <property type="match status" value="1"/>
</dbReference>
<evidence type="ECO:0000313" key="4">
    <source>
        <dbReference type="Proteomes" id="UP001500547"/>
    </source>
</evidence>
<organism evidence="3 4">
    <name type="scientific">Viridibacterium curvum</name>
    <dbReference type="NCBI Taxonomy" id="1101404"/>
    <lineage>
        <taxon>Bacteria</taxon>
        <taxon>Pseudomonadati</taxon>
        <taxon>Pseudomonadota</taxon>
        <taxon>Betaproteobacteria</taxon>
        <taxon>Rhodocyclales</taxon>
        <taxon>Rhodocyclaceae</taxon>
        <taxon>Viridibacterium</taxon>
    </lineage>
</organism>
<accession>A0ABP9QIA6</accession>
<dbReference type="InterPro" id="IPR000914">
    <property type="entry name" value="SBP_5_dom"/>
</dbReference>
<dbReference type="Gene3D" id="3.40.190.10">
    <property type="entry name" value="Periplasmic binding protein-like II"/>
    <property type="match status" value="1"/>
</dbReference>
<keyword evidence="4" id="KW-1185">Reference proteome</keyword>
<protein>
    <submittedName>
        <fullName evidence="3">ABC transporter substrate-binding protein</fullName>
    </submittedName>
</protein>
<name>A0ABP9QIA6_9RHOO</name>
<dbReference type="PANTHER" id="PTHR30290:SF62">
    <property type="entry name" value="OLIGOPEPTIDE ABC TRANSPORTER, PERIPLASMIC OLIGOPEPTIDE-BINDING PROTEIN"/>
    <property type="match status" value="1"/>
</dbReference>
<dbReference type="SUPFAM" id="SSF53850">
    <property type="entry name" value="Periplasmic binding protein-like II"/>
    <property type="match status" value="1"/>
</dbReference>
<proteinExistence type="predicted"/>
<feature type="domain" description="Solute-binding protein family 5" evidence="2">
    <location>
        <begin position="94"/>
        <end position="515"/>
    </location>
</feature>
<dbReference type="EMBL" id="BAABLD010000007">
    <property type="protein sequence ID" value="GAA5162434.1"/>
    <property type="molecule type" value="Genomic_DNA"/>
</dbReference>
<evidence type="ECO:0000259" key="2">
    <source>
        <dbReference type="Pfam" id="PF00496"/>
    </source>
</evidence>
<reference evidence="4" key="1">
    <citation type="journal article" date="2019" name="Int. J. Syst. Evol. Microbiol.">
        <title>The Global Catalogue of Microorganisms (GCM) 10K type strain sequencing project: providing services to taxonomists for standard genome sequencing and annotation.</title>
        <authorList>
            <consortium name="The Broad Institute Genomics Platform"/>
            <consortium name="The Broad Institute Genome Sequencing Center for Infectious Disease"/>
            <person name="Wu L."/>
            <person name="Ma J."/>
        </authorList>
    </citation>
    <scope>NUCLEOTIDE SEQUENCE [LARGE SCALE GENOMIC DNA]</scope>
    <source>
        <strain evidence="4">JCM 18715</strain>
    </source>
</reference>
<dbReference type="PANTHER" id="PTHR30290">
    <property type="entry name" value="PERIPLASMIC BINDING COMPONENT OF ABC TRANSPORTER"/>
    <property type="match status" value="1"/>
</dbReference>
<comment type="caution">
    <text evidence="3">The sequence shown here is derived from an EMBL/GenBank/DDBJ whole genome shotgun (WGS) entry which is preliminary data.</text>
</comment>
<keyword evidence="1" id="KW-0732">Signal</keyword>
<dbReference type="InterPro" id="IPR039424">
    <property type="entry name" value="SBP_5"/>
</dbReference>